<reference evidence="3 4" key="1">
    <citation type="submission" date="2024-04" db="EMBL/GenBank/DDBJ databases">
        <title>Phyllosticta paracitricarpa is synonymous to the EU quarantine fungus P. citricarpa based on phylogenomic analyses.</title>
        <authorList>
            <consortium name="Lawrence Berkeley National Laboratory"/>
            <person name="Van Ingen-Buijs V.A."/>
            <person name="Van Westerhoven A.C."/>
            <person name="Haridas S."/>
            <person name="Skiadas P."/>
            <person name="Martin F."/>
            <person name="Groenewald J.Z."/>
            <person name="Crous P.W."/>
            <person name="Seidl M.F."/>
        </authorList>
    </citation>
    <scope>NUCLEOTIDE SEQUENCE [LARGE SCALE GENOMIC DNA]</scope>
    <source>
        <strain evidence="3 4">CBS 123374</strain>
    </source>
</reference>
<dbReference type="Gene3D" id="3.40.50.720">
    <property type="entry name" value="NAD(P)-binding Rossmann-like Domain"/>
    <property type="match status" value="1"/>
</dbReference>
<comment type="caution">
    <text evidence="3">The sequence shown here is derived from an EMBL/GenBank/DDBJ whole genome shotgun (WGS) entry which is preliminary data.</text>
</comment>
<proteinExistence type="predicted"/>
<feature type="domain" description="Gfo/Idh/MocA-like oxidoreductase C-terminal" evidence="2">
    <location>
        <begin position="139"/>
        <end position="351"/>
    </location>
</feature>
<dbReference type="Pfam" id="PF01408">
    <property type="entry name" value="GFO_IDH_MocA"/>
    <property type="match status" value="1"/>
</dbReference>
<dbReference type="InterPro" id="IPR004104">
    <property type="entry name" value="Gfo/Idh/MocA-like_OxRdtase_C"/>
</dbReference>
<dbReference type="SUPFAM" id="SSF51735">
    <property type="entry name" value="NAD(P)-binding Rossmann-fold domains"/>
    <property type="match status" value="1"/>
</dbReference>
<feature type="domain" description="Gfo/Idh/MocA-like oxidoreductase N-terminal" evidence="1">
    <location>
        <begin position="7"/>
        <end position="124"/>
    </location>
</feature>
<dbReference type="SUPFAM" id="SSF55347">
    <property type="entry name" value="Glyceraldehyde-3-phosphate dehydrogenase-like, C-terminal domain"/>
    <property type="match status" value="1"/>
</dbReference>
<evidence type="ECO:0000313" key="4">
    <source>
        <dbReference type="Proteomes" id="UP001492380"/>
    </source>
</evidence>
<protein>
    <submittedName>
        <fullName evidence="3">Quinate utilization oxidoreductase QutH</fullName>
    </submittedName>
</protein>
<sequence>MSSQNTISVAVVGTGLIGPRHAQAVLSNPSTTLSCIVDPNPAAAKVASELGVNLYPSIQAMVSSDDKPAAAIVCTPNHKHVAVSTELLNAGIHVLCEKPLSIDIANGAELVRRAEQLNLHLLTGHHRRFNPFVTAAQRIIESGRLGRVIAVSGLWTLFKPPTYFDPPTEWRRSAGAVWINLIHDLDVLQYLFGSIERVTAEETAKTRGFEADEGAAVLLKFESGAVGTFICCDAVVSAHGFEMGTGENPLIPRTGRDFYRIFGTDASLSVPDLRMTSYAVPVEKSWSSPLTEETIALDTLLSKAEMKAPFDLQVENLVTVLRGQGKARCTGADGLSAVKVAVAIRKALQAKGLDRTVQVRSVL</sequence>
<gene>
    <name evidence="3" type="ORF">HDK90DRAFT_225452</name>
</gene>
<organism evidence="3 4">
    <name type="scientific">Phyllosticta capitalensis</name>
    <dbReference type="NCBI Taxonomy" id="121624"/>
    <lineage>
        <taxon>Eukaryota</taxon>
        <taxon>Fungi</taxon>
        <taxon>Dikarya</taxon>
        <taxon>Ascomycota</taxon>
        <taxon>Pezizomycotina</taxon>
        <taxon>Dothideomycetes</taxon>
        <taxon>Dothideomycetes incertae sedis</taxon>
        <taxon>Botryosphaeriales</taxon>
        <taxon>Phyllostictaceae</taxon>
        <taxon>Phyllosticta</taxon>
    </lineage>
</organism>
<evidence type="ECO:0000313" key="3">
    <source>
        <dbReference type="EMBL" id="KAK8238429.1"/>
    </source>
</evidence>
<evidence type="ECO:0000259" key="1">
    <source>
        <dbReference type="Pfam" id="PF01408"/>
    </source>
</evidence>
<dbReference type="Gene3D" id="3.30.360.10">
    <property type="entry name" value="Dihydrodipicolinate Reductase, domain 2"/>
    <property type="match status" value="1"/>
</dbReference>
<dbReference type="Pfam" id="PF02894">
    <property type="entry name" value="GFO_IDH_MocA_C"/>
    <property type="match status" value="1"/>
</dbReference>
<evidence type="ECO:0000259" key="2">
    <source>
        <dbReference type="Pfam" id="PF02894"/>
    </source>
</evidence>
<dbReference type="InterPro" id="IPR051450">
    <property type="entry name" value="Gfo/Idh/MocA_Oxidoreductases"/>
</dbReference>
<dbReference type="Proteomes" id="UP001492380">
    <property type="component" value="Unassembled WGS sequence"/>
</dbReference>
<dbReference type="InterPro" id="IPR036291">
    <property type="entry name" value="NAD(P)-bd_dom_sf"/>
</dbReference>
<keyword evidence="4" id="KW-1185">Reference proteome</keyword>
<dbReference type="EMBL" id="JBBWRZ010000004">
    <property type="protein sequence ID" value="KAK8238429.1"/>
    <property type="molecule type" value="Genomic_DNA"/>
</dbReference>
<dbReference type="PANTHER" id="PTHR43377:SF1">
    <property type="entry name" value="BILIVERDIN REDUCTASE A"/>
    <property type="match status" value="1"/>
</dbReference>
<accession>A0ABR1YTW4</accession>
<name>A0ABR1YTW4_9PEZI</name>
<dbReference type="PANTHER" id="PTHR43377">
    <property type="entry name" value="BILIVERDIN REDUCTASE A"/>
    <property type="match status" value="1"/>
</dbReference>
<dbReference type="InterPro" id="IPR000683">
    <property type="entry name" value="Gfo/Idh/MocA-like_OxRdtase_N"/>
</dbReference>